<evidence type="ECO:0000256" key="2">
    <source>
        <dbReference type="ARBA" id="ARBA00022833"/>
    </source>
</evidence>
<evidence type="ECO:0000256" key="5">
    <source>
        <dbReference type="ARBA" id="ARBA00023163"/>
    </source>
</evidence>
<evidence type="ECO:0000313" key="9">
    <source>
        <dbReference type="Proteomes" id="UP001219933"/>
    </source>
</evidence>
<accession>A0AAF0EYC8</accession>
<evidence type="ECO:0000256" key="4">
    <source>
        <dbReference type="ARBA" id="ARBA00023125"/>
    </source>
</evidence>
<dbReference type="GO" id="GO:0009267">
    <property type="term" value="P:cellular response to starvation"/>
    <property type="evidence" value="ECO:0007669"/>
    <property type="project" value="TreeGrafter"/>
</dbReference>
<keyword evidence="4" id="KW-0238">DNA-binding</keyword>
<dbReference type="GO" id="GO:0046872">
    <property type="term" value="F:metal ion binding"/>
    <property type="evidence" value="ECO:0007669"/>
    <property type="project" value="UniProtKB-KW"/>
</dbReference>
<evidence type="ECO:0000313" key="8">
    <source>
        <dbReference type="EMBL" id="WFD36506.1"/>
    </source>
</evidence>
<keyword evidence="2" id="KW-0862">Zinc</keyword>
<dbReference type="Proteomes" id="UP001219933">
    <property type="component" value="Chromosome 5"/>
</dbReference>
<dbReference type="PANTHER" id="PTHR47659">
    <property type="entry name" value="ZN(II)2CYS6 TRANSCRIPTION FACTOR (EUROFUNG)-RELATED"/>
    <property type="match status" value="1"/>
</dbReference>
<evidence type="ECO:0000256" key="6">
    <source>
        <dbReference type="ARBA" id="ARBA00023242"/>
    </source>
</evidence>
<gene>
    <name evidence="8" type="primary">ERT1</name>
    <name evidence="8" type="ORF">MCUN1_003387</name>
</gene>
<dbReference type="EMBL" id="CP119881">
    <property type="protein sequence ID" value="WFD36506.1"/>
    <property type="molecule type" value="Genomic_DNA"/>
</dbReference>
<dbReference type="PANTHER" id="PTHR47659:SF1">
    <property type="entry name" value="TRANSCRIPTION ACTIVATOR OF GLUCONEOGENESIS ERT1"/>
    <property type="match status" value="1"/>
</dbReference>
<sequence>MTRCIRKGLADQCVDGFRKKAKYLLEEDDISTMSQTPQLVQPHMSKPPDMFAENMPQLSSTTSFPSPPVFEHDRMPQVPLDGTFGLDTTSLEYTVLSSMLHDSDGTLGSDSPDSYAPQIDKLENYTHVSNGTPGHLGGQGAVNRPFNSWSVQQQLSAPMIDTTQFGLPMYQDNAQAPLGMPSFDNQQGITPSDLSQAPSKIGSMVHDAPPPPPGHGPQDHYSRVNGADALWRQRVMQVYKNDTRPHRYTDGYHILLKYVTQKFEKADVLRIVRALAIFRPSLIALQMALSEEDEIFVERAFQRTILEFEKLVSFSGTPTVVWRRTCEISLFLPILS</sequence>
<feature type="compositionally biased region" description="Polar residues" evidence="7">
    <location>
        <begin position="186"/>
        <end position="198"/>
    </location>
</feature>
<reference evidence="8" key="1">
    <citation type="submission" date="2023-03" db="EMBL/GenBank/DDBJ databases">
        <title>Mating type loci evolution in Malassezia.</title>
        <authorList>
            <person name="Coelho M.A."/>
        </authorList>
    </citation>
    <scope>NUCLEOTIDE SEQUENCE</scope>
    <source>
        <strain evidence="8">CBS 11721</strain>
    </source>
</reference>
<keyword evidence="9" id="KW-1185">Reference proteome</keyword>
<dbReference type="AlphaFoldDB" id="A0AAF0EYC8"/>
<name>A0AAF0EYC8_9BASI</name>
<feature type="region of interest" description="Disordered" evidence="7">
    <location>
        <begin position="186"/>
        <end position="218"/>
    </location>
</feature>
<dbReference type="GO" id="GO:0005634">
    <property type="term" value="C:nucleus"/>
    <property type="evidence" value="ECO:0007669"/>
    <property type="project" value="TreeGrafter"/>
</dbReference>
<keyword evidence="3" id="KW-0805">Transcription regulation</keyword>
<keyword evidence="1" id="KW-0479">Metal-binding</keyword>
<proteinExistence type="predicted"/>
<dbReference type="InterPro" id="IPR050335">
    <property type="entry name" value="ERT1_acuK_gluconeogen_tf"/>
</dbReference>
<evidence type="ECO:0000256" key="3">
    <source>
        <dbReference type="ARBA" id="ARBA00023015"/>
    </source>
</evidence>
<organism evidence="8 9">
    <name type="scientific">Malassezia cuniculi</name>
    <dbReference type="NCBI Taxonomy" id="948313"/>
    <lineage>
        <taxon>Eukaryota</taxon>
        <taxon>Fungi</taxon>
        <taxon>Dikarya</taxon>
        <taxon>Basidiomycota</taxon>
        <taxon>Ustilaginomycotina</taxon>
        <taxon>Malasseziomycetes</taxon>
        <taxon>Malasseziales</taxon>
        <taxon>Malasseziaceae</taxon>
        <taxon>Malassezia</taxon>
    </lineage>
</organism>
<dbReference type="GO" id="GO:0000977">
    <property type="term" value="F:RNA polymerase II transcription regulatory region sequence-specific DNA binding"/>
    <property type="evidence" value="ECO:0007669"/>
    <property type="project" value="TreeGrafter"/>
</dbReference>
<keyword evidence="6" id="KW-0539">Nucleus</keyword>
<evidence type="ECO:0000256" key="1">
    <source>
        <dbReference type="ARBA" id="ARBA00022723"/>
    </source>
</evidence>
<keyword evidence="5" id="KW-0804">Transcription</keyword>
<evidence type="ECO:0000256" key="7">
    <source>
        <dbReference type="SAM" id="MobiDB-lite"/>
    </source>
</evidence>
<dbReference type="GO" id="GO:0003700">
    <property type="term" value="F:DNA-binding transcription factor activity"/>
    <property type="evidence" value="ECO:0007669"/>
    <property type="project" value="TreeGrafter"/>
</dbReference>
<protein>
    <submittedName>
        <fullName evidence="8">Transcriptional regulator of nonfermentable carbon utilization</fullName>
    </submittedName>
</protein>